<dbReference type="SUPFAM" id="SSF51366">
    <property type="entry name" value="Ribulose-phoshate binding barrel"/>
    <property type="match status" value="1"/>
</dbReference>
<dbReference type="EC" id="4.1.1.48" evidence="9"/>
<dbReference type="InterPro" id="IPR013785">
    <property type="entry name" value="Aldolase_TIM"/>
</dbReference>
<dbReference type="GO" id="GO:0000162">
    <property type="term" value="P:L-tryptophan biosynthetic process"/>
    <property type="evidence" value="ECO:0007669"/>
    <property type="project" value="UniProtKB-UniRule"/>
</dbReference>
<evidence type="ECO:0000259" key="10">
    <source>
        <dbReference type="Pfam" id="PF00218"/>
    </source>
</evidence>
<evidence type="ECO:0000256" key="4">
    <source>
        <dbReference type="ARBA" id="ARBA00022605"/>
    </source>
</evidence>
<keyword evidence="4 9" id="KW-0028">Amino-acid biosynthesis</keyword>
<dbReference type="InterPro" id="IPR013798">
    <property type="entry name" value="Indole-3-glycerol_P_synth_dom"/>
</dbReference>
<keyword evidence="8 9" id="KW-0456">Lyase</keyword>
<evidence type="ECO:0000256" key="8">
    <source>
        <dbReference type="ARBA" id="ARBA00023239"/>
    </source>
</evidence>
<dbReference type="InterPro" id="IPR011060">
    <property type="entry name" value="RibuloseP-bd_barrel"/>
</dbReference>
<keyword evidence="5 9" id="KW-0210">Decarboxylase</keyword>
<evidence type="ECO:0000256" key="5">
    <source>
        <dbReference type="ARBA" id="ARBA00022793"/>
    </source>
</evidence>
<comment type="similarity">
    <text evidence="3 9">Belongs to the TrpC family.</text>
</comment>
<dbReference type="FunFam" id="3.20.20.70:FF:000024">
    <property type="entry name" value="Indole-3-glycerol phosphate synthase"/>
    <property type="match status" value="1"/>
</dbReference>
<accession>A0A9X3LGY8</accession>
<gene>
    <name evidence="9 11" type="primary">trpC</name>
    <name evidence="11" type="ORF">M9R32_11190</name>
</gene>
<dbReference type="CDD" id="cd00331">
    <property type="entry name" value="IGPS"/>
    <property type="match status" value="1"/>
</dbReference>
<dbReference type="PROSITE" id="PS00614">
    <property type="entry name" value="IGPS"/>
    <property type="match status" value="1"/>
</dbReference>
<evidence type="ECO:0000313" key="11">
    <source>
        <dbReference type="EMBL" id="MCZ8537748.1"/>
    </source>
</evidence>
<comment type="pathway">
    <text evidence="2 9">Amino-acid biosynthesis; L-tryptophan biosynthesis; L-tryptophan from chorismate: step 4/5.</text>
</comment>
<keyword evidence="7 9" id="KW-0057">Aromatic amino acid biosynthesis</keyword>
<dbReference type="Pfam" id="PF00218">
    <property type="entry name" value="IGPS"/>
    <property type="match status" value="1"/>
</dbReference>
<dbReference type="AlphaFoldDB" id="A0A9X3LGY8"/>
<organism evidence="11 12">
    <name type="scientific">Paenisporosarcina quisquiliarum</name>
    <dbReference type="NCBI Taxonomy" id="365346"/>
    <lineage>
        <taxon>Bacteria</taxon>
        <taxon>Bacillati</taxon>
        <taxon>Bacillota</taxon>
        <taxon>Bacilli</taxon>
        <taxon>Bacillales</taxon>
        <taxon>Caryophanaceae</taxon>
        <taxon>Paenisporosarcina</taxon>
    </lineage>
</organism>
<dbReference type="Proteomes" id="UP001152173">
    <property type="component" value="Unassembled WGS sequence"/>
</dbReference>
<sequence>MTILEQILEVKKLEVADLLKQEALSKFTKTPSEPPSLFETLYNTQHLQVISEIKRASPSKGLINGHVNPVQQALAYEKAGAVAISVLTDQQFFKGSMDDLQAVSSAVNLPVLCKDFIIHPLQIDQAKRAGASVILLIVAALEQPLLQELFDYASKLNLEVLVEVHDVEELQRALVINAKMIGVNNRNLKTFEVDLANTAQIAAHFPFHEQRVLISESGIAEVSDAISVAQVGAHAVLVGETLMRTENIDEILHTFHVKRGECR</sequence>
<dbReference type="NCBIfam" id="NF001371">
    <property type="entry name" value="PRK00278.1-3"/>
    <property type="match status" value="1"/>
</dbReference>
<evidence type="ECO:0000256" key="6">
    <source>
        <dbReference type="ARBA" id="ARBA00022822"/>
    </source>
</evidence>
<dbReference type="HAMAP" id="MF_00134_B">
    <property type="entry name" value="IGPS_B"/>
    <property type="match status" value="1"/>
</dbReference>
<feature type="domain" description="Indole-3-glycerol phosphate synthase" evidence="10">
    <location>
        <begin position="4"/>
        <end position="254"/>
    </location>
</feature>
<evidence type="ECO:0000256" key="7">
    <source>
        <dbReference type="ARBA" id="ARBA00023141"/>
    </source>
</evidence>
<dbReference type="NCBIfam" id="NF001377">
    <property type="entry name" value="PRK00278.2-4"/>
    <property type="match status" value="1"/>
</dbReference>
<keyword evidence="6 9" id="KW-0822">Tryptophan biosynthesis</keyword>
<proteinExistence type="inferred from homology"/>
<protein>
    <recommendedName>
        <fullName evidence="9">Indole-3-glycerol phosphate synthase</fullName>
        <shortName evidence="9">IGPS</shortName>
        <ecNumber evidence="9">4.1.1.48</ecNumber>
    </recommendedName>
</protein>
<dbReference type="GO" id="GO:0004640">
    <property type="term" value="F:phosphoribosylanthranilate isomerase activity"/>
    <property type="evidence" value="ECO:0007669"/>
    <property type="project" value="TreeGrafter"/>
</dbReference>
<comment type="caution">
    <text evidence="11">The sequence shown here is derived from an EMBL/GenBank/DDBJ whole genome shotgun (WGS) entry which is preliminary data.</text>
</comment>
<dbReference type="Gene3D" id="3.20.20.70">
    <property type="entry name" value="Aldolase class I"/>
    <property type="match status" value="1"/>
</dbReference>
<dbReference type="RefSeq" id="WP_269926817.1">
    <property type="nucleotide sequence ID" value="NZ_JAMKBJ010000009.1"/>
</dbReference>
<name>A0A9X3LGY8_9BACL</name>
<dbReference type="PANTHER" id="PTHR22854">
    <property type="entry name" value="TRYPTOPHAN BIOSYNTHESIS PROTEIN"/>
    <property type="match status" value="1"/>
</dbReference>
<dbReference type="PANTHER" id="PTHR22854:SF2">
    <property type="entry name" value="INDOLE-3-GLYCEROL-PHOSPHATE SYNTHASE"/>
    <property type="match status" value="1"/>
</dbReference>
<evidence type="ECO:0000256" key="3">
    <source>
        <dbReference type="ARBA" id="ARBA00008737"/>
    </source>
</evidence>
<reference evidence="11" key="1">
    <citation type="submission" date="2022-05" db="EMBL/GenBank/DDBJ databases">
        <authorList>
            <person name="Colautti A."/>
            <person name="Iacumin L."/>
        </authorList>
    </citation>
    <scope>NUCLEOTIDE SEQUENCE</scope>
    <source>
        <strain evidence="11">SK 55</strain>
    </source>
</reference>
<dbReference type="InterPro" id="IPR045186">
    <property type="entry name" value="Indole-3-glycerol_P_synth"/>
</dbReference>
<evidence type="ECO:0000256" key="9">
    <source>
        <dbReference type="HAMAP-Rule" id="MF_00134"/>
    </source>
</evidence>
<dbReference type="GO" id="GO:0004425">
    <property type="term" value="F:indole-3-glycerol-phosphate synthase activity"/>
    <property type="evidence" value="ECO:0007669"/>
    <property type="project" value="UniProtKB-UniRule"/>
</dbReference>
<dbReference type="EMBL" id="JAMKBJ010000009">
    <property type="protein sequence ID" value="MCZ8537748.1"/>
    <property type="molecule type" value="Genomic_DNA"/>
</dbReference>
<evidence type="ECO:0000256" key="1">
    <source>
        <dbReference type="ARBA" id="ARBA00001633"/>
    </source>
</evidence>
<keyword evidence="12" id="KW-1185">Reference proteome</keyword>
<evidence type="ECO:0000313" key="12">
    <source>
        <dbReference type="Proteomes" id="UP001152173"/>
    </source>
</evidence>
<evidence type="ECO:0000256" key="2">
    <source>
        <dbReference type="ARBA" id="ARBA00004696"/>
    </source>
</evidence>
<dbReference type="InterPro" id="IPR001468">
    <property type="entry name" value="Indole-3-GlycerolPSynthase_CS"/>
</dbReference>
<comment type="catalytic activity">
    <reaction evidence="1 9">
        <text>1-(2-carboxyphenylamino)-1-deoxy-D-ribulose 5-phosphate + H(+) = (1S,2R)-1-C-(indol-3-yl)glycerol 3-phosphate + CO2 + H2O</text>
        <dbReference type="Rhea" id="RHEA:23476"/>
        <dbReference type="ChEBI" id="CHEBI:15377"/>
        <dbReference type="ChEBI" id="CHEBI:15378"/>
        <dbReference type="ChEBI" id="CHEBI:16526"/>
        <dbReference type="ChEBI" id="CHEBI:58613"/>
        <dbReference type="ChEBI" id="CHEBI:58866"/>
        <dbReference type="EC" id="4.1.1.48"/>
    </reaction>
</comment>